<feature type="region of interest" description="Disordered" evidence="1">
    <location>
        <begin position="1"/>
        <end position="38"/>
    </location>
</feature>
<organism evidence="2 3">
    <name type="scientific">Mycena rosella</name>
    <name type="common">Pink bonnet</name>
    <name type="synonym">Agaricus rosellus</name>
    <dbReference type="NCBI Taxonomy" id="1033263"/>
    <lineage>
        <taxon>Eukaryota</taxon>
        <taxon>Fungi</taxon>
        <taxon>Dikarya</taxon>
        <taxon>Basidiomycota</taxon>
        <taxon>Agaricomycotina</taxon>
        <taxon>Agaricomycetes</taxon>
        <taxon>Agaricomycetidae</taxon>
        <taxon>Agaricales</taxon>
        <taxon>Marasmiineae</taxon>
        <taxon>Mycenaceae</taxon>
        <taxon>Mycena</taxon>
    </lineage>
</organism>
<accession>A0AAD7FZK3</accession>
<evidence type="ECO:0000313" key="3">
    <source>
        <dbReference type="Proteomes" id="UP001221757"/>
    </source>
</evidence>
<keyword evidence="3" id="KW-1185">Reference proteome</keyword>
<reference evidence="2" key="1">
    <citation type="submission" date="2023-03" db="EMBL/GenBank/DDBJ databases">
        <title>Massive genome expansion in bonnet fungi (Mycena s.s.) driven by repeated elements and novel gene families across ecological guilds.</title>
        <authorList>
            <consortium name="Lawrence Berkeley National Laboratory"/>
            <person name="Harder C.B."/>
            <person name="Miyauchi S."/>
            <person name="Viragh M."/>
            <person name="Kuo A."/>
            <person name="Thoen E."/>
            <person name="Andreopoulos B."/>
            <person name="Lu D."/>
            <person name="Skrede I."/>
            <person name="Drula E."/>
            <person name="Henrissat B."/>
            <person name="Morin E."/>
            <person name="Kohler A."/>
            <person name="Barry K."/>
            <person name="LaButti K."/>
            <person name="Morin E."/>
            <person name="Salamov A."/>
            <person name="Lipzen A."/>
            <person name="Mereny Z."/>
            <person name="Hegedus B."/>
            <person name="Baldrian P."/>
            <person name="Stursova M."/>
            <person name="Weitz H."/>
            <person name="Taylor A."/>
            <person name="Grigoriev I.V."/>
            <person name="Nagy L.G."/>
            <person name="Martin F."/>
            <person name="Kauserud H."/>
        </authorList>
    </citation>
    <scope>NUCLEOTIDE SEQUENCE</scope>
    <source>
        <strain evidence="2">CBHHK067</strain>
    </source>
</reference>
<evidence type="ECO:0000256" key="1">
    <source>
        <dbReference type="SAM" id="MobiDB-lite"/>
    </source>
</evidence>
<protein>
    <submittedName>
        <fullName evidence="2">Uncharacterized protein</fullName>
    </submittedName>
</protein>
<evidence type="ECO:0000313" key="2">
    <source>
        <dbReference type="EMBL" id="KAJ7651446.1"/>
    </source>
</evidence>
<dbReference type="Proteomes" id="UP001221757">
    <property type="component" value="Unassembled WGS sequence"/>
</dbReference>
<proteinExistence type="predicted"/>
<name>A0AAD7FZK3_MYCRO</name>
<dbReference type="EMBL" id="JARKIE010000361">
    <property type="protein sequence ID" value="KAJ7651446.1"/>
    <property type="molecule type" value="Genomic_DNA"/>
</dbReference>
<dbReference type="AlphaFoldDB" id="A0AAD7FZK3"/>
<gene>
    <name evidence="2" type="ORF">B0H17DRAFT_418996</name>
</gene>
<sequence>MSRNYSIRPSFTELGSADLDNEPDAESTVGATSSPPGPYVPDLYVQQDVLFLDLCSDDLRDEEGDLTYGSNSQARKFTDTEKTLPVLEFMKEEFSRFSLKAFLQELFTSEDASIRNVTNSYLATGGGLHLLETAIGDQGMEDPDIVDWIMAHAKELCSRDAQTMTSNEAVMQMKGSQASQGRHKL</sequence>
<comment type="caution">
    <text evidence="2">The sequence shown here is derived from an EMBL/GenBank/DDBJ whole genome shotgun (WGS) entry which is preliminary data.</text>
</comment>